<reference evidence="1" key="1">
    <citation type="submission" date="2020-07" db="EMBL/GenBank/DDBJ databases">
        <title>Multicomponent nature underlies the extraordinary mechanical properties of spider dragline silk.</title>
        <authorList>
            <person name="Kono N."/>
            <person name="Nakamura H."/>
            <person name="Mori M."/>
            <person name="Yoshida Y."/>
            <person name="Ohtoshi R."/>
            <person name="Malay A.D."/>
            <person name="Moran D.A.P."/>
            <person name="Tomita M."/>
            <person name="Numata K."/>
            <person name="Arakawa K."/>
        </authorList>
    </citation>
    <scope>NUCLEOTIDE SEQUENCE</scope>
</reference>
<protein>
    <submittedName>
        <fullName evidence="1">Uncharacterized protein</fullName>
    </submittedName>
</protein>
<comment type="caution">
    <text evidence="1">The sequence shown here is derived from an EMBL/GenBank/DDBJ whole genome shotgun (WGS) entry which is preliminary data.</text>
</comment>
<evidence type="ECO:0000313" key="1">
    <source>
        <dbReference type="EMBL" id="GFR20020.1"/>
    </source>
</evidence>
<organism evidence="1 2">
    <name type="scientific">Trichonephila clavata</name>
    <name type="common">Joro spider</name>
    <name type="synonym">Nephila clavata</name>
    <dbReference type="NCBI Taxonomy" id="2740835"/>
    <lineage>
        <taxon>Eukaryota</taxon>
        <taxon>Metazoa</taxon>
        <taxon>Ecdysozoa</taxon>
        <taxon>Arthropoda</taxon>
        <taxon>Chelicerata</taxon>
        <taxon>Arachnida</taxon>
        <taxon>Araneae</taxon>
        <taxon>Araneomorphae</taxon>
        <taxon>Entelegynae</taxon>
        <taxon>Araneoidea</taxon>
        <taxon>Nephilidae</taxon>
        <taxon>Trichonephila</taxon>
    </lineage>
</organism>
<dbReference type="Proteomes" id="UP000887116">
    <property type="component" value="Unassembled WGS sequence"/>
</dbReference>
<accession>A0A8X6LS53</accession>
<dbReference type="EMBL" id="BMAO01037767">
    <property type="protein sequence ID" value="GFR20020.1"/>
    <property type="molecule type" value="Genomic_DNA"/>
</dbReference>
<name>A0A8X6LS53_TRICU</name>
<keyword evidence="2" id="KW-1185">Reference proteome</keyword>
<evidence type="ECO:0000313" key="2">
    <source>
        <dbReference type="Proteomes" id="UP000887116"/>
    </source>
</evidence>
<sequence>MTSSFLSPQIESDKLKCNPIDFILKFQNEGFREFLKLNPSQLHLENVLLNLLVLRSFEADNQVYHLQ</sequence>
<proteinExistence type="predicted"/>
<dbReference type="AlphaFoldDB" id="A0A8X6LS53"/>
<gene>
    <name evidence="1" type="ORF">TNCT_289531</name>
</gene>